<evidence type="ECO:0000256" key="5">
    <source>
        <dbReference type="ARBA" id="ARBA00023315"/>
    </source>
</evidence>
<keyword evidence="1" id="KW-0596">Phosphopantetheine</keyword>
<dbReference type="Gene3D" id="3.40.47.10">
    <property type="match status" value="1"/>
</dbReference>
<dbReference type="SMART" id="SM00827">
    <property type="entry name" value="PKS_AT"/>
    <property type="match status" value="1"/>
</dbReference>
<evidence type="ECO:0000313" key="10">
    <source>
        <dbReference type="Proteomes" id="UP001500305"/>
    </source>
</evidence>
<feature type="domain" description="Carrier" evidence="7">
    <location>
        <begin position="911"/>
        <end position="986"/>
    </location>
</feature>
<dbReference type="InterPro" id="IPR050091">
    <property type="entry name" value="PKS_NRPS_Biosynth_Enz"/>
</dbReference>
<dbReference type="Pfam" id="PF00550">
    <property type="entry name" value="PP-binding"/>
    <property type="match status" value="2"/>
</dbReference>
<dbReference type="InterPro" id="IPR009081">
    <property type="entry name" value="PP-bd_ACP"/>
</dbReference>
<dbReference type="InterPro" id="IPR014031">
    <property type="entry name" value="Ketoacyl_synth_C"/>
</dbReference>
<dbReference type="InterPro" id="IPR016035">
    <property type="entry name" value="Acyl_Trfase/lysoPLipase"/>
</dbReference>
<keyword evidence="2" id="KW-0597">Phosphoprotein</keyword>
<dbReference type="InterPro" id="IPR006162">
    <property type="entry name" value="Ppantetheine_attach_site"/>
</dbReference>
<dbReference type="PANTHER" id="PTHR43775">
    <property type="entry name" value="FATTY ACID SYNTHASE"/>
    <property type="match status" value="1"/>
</dbReference>
<feature type="compositionally biased region" description="Low complexity" evidence="6">
    <location>
        <begin position="799"/>
        <end position="812"/>
    </location>
</feature>
<evidence type="ECO:0000256" key="6">
    <source>
        <dbReference type="SAM" id="MobiDB-lite"/>
    </source>
</evidence>
<keyword evidence="4" id="KW-0045">Antibiotic biosynthesis</keyword>
<dbReference type="PROSITE" id="PS00606">
    <property type="entry name" value="KS3_1"/>
    <property type="match status" value="1"/>
</dbReference>
<gene>
    <name evidence="9" type="ORF">GCM10010430_62780</name>
</gene>
<organism evidence="9 10">
    <name type="scientific">Kitasatospora cystarginea</name>
    <dbReference type="NCBI Taxonomy" id="58350"/>
    <lineage>
        <taxon>Bacteria</taxon>
        <taxon>Bacillati</taxon>
        <taxon>Actinomycetota</taxon>
        <taxon>Actinomycetes</taxon>
        <taxon>Kitasatosporales</taxon>
        <taxon>Streptomycetaceae</taxon>
        <taxon>Kitasatospora</taxon>
    </lineage>
</organism>
<name>A0ABN3ESF0_9ACTN</name>
<evidence type="ECO:0000256" key="1">
    <source>
        <dbReference type="ARBA" id="ARBA00022450"/>
    </source>
</evidence>
<dbReference type="InterPro" id="IPR020806">
    <property type="entry name" value="PKS_PP-bd"/>
</dbReference>
<dbReference type="SUPFAM" id="SSF47336">
    <property type="entry name" value="ACP-like"/>
    <property type="match status" value="2"/>
</dbReference>
<dbReference type="Pfam" id="PF02801">
    <property type="entry name" value="Ketoacyl-synt_C"/>
    <property type="match status" value="1"/>
</dbReference>
<dbReference type="Pfam" id="PF00109">
    <property type="entry name" value="ketoacyl-synt"/>
    <property type="match status" value="1"/>
</dbReference>
<dbReference type="InterPro" id="IPR001227">
    <property type="entry name" value="Ac_transferase_dom_sf"/>
</dbReference>
<feature type="domain" description="Ketosynthase family 3 (KS3)" evidence="8">
    <location>
        <begin position="11"/>
        <end position="434"/>
    </location>
</feature>
<dbReference type="PANTHER" id="PTHR43775:SF37">
    <property type="entry name" value="SI:DKEY-61P9.11"/>
    <property type="match status" value="1"/>
</dbReference>
<evidence type="ECO:0000256" key="3">
    <source>
        <dbReference type="ARBA" id="ARBA00022679"/>
    </source>
</evidence>
<reference evidence="9 10" key="1">
    <citation type="journal article" date="2019" name="Int. J. Syst. Evol. Microbiol.">
        <title>The Global Catalogue of Microorganisms (GCM) 10K type strain sequencing project: providing services to taxonomists for standard genome sequencing and annotation.</title>
        <authorList>
            <consortium name="The Broad Institute Genomics Platform"/>
            <consortium name="The Broad Institute Genome Sequencing Center for Infectious Disease"/>
            <person name="Wu L."/>
            <person name="Ma J."/>
        </authorList>
    </citation>
    <scope>NUCLEOTIDE SEQUENCE [LARGE SCALE GENOMIC DNA]</scope>
    <source>
        <strain evidence="9 10">JCM 7356</strain>
    </source>
</reference>
<sequence length="1000" mass="104888">MAEIEYSADEDEFIAVVGMAGRFPGAVDVDEFWRNLAAGLDTIDREPARIIPGGAADGGDQEYVPARGRLDAAEWFDAEYFGYSAREAFLIDPQHRVFLETAVAALENAGQDPDRFPGSIGVYGGSTETQYAQALRAQQDRLPGLTEDEILLGTAPDFLTARTAERLGLRGPAVAVQAACATALVAVHTAGRALLAGDCDLALAGGVAVHVPPKKIAWTGGDGTLAPDGTCRTFDARGAGTVASNGVGVVVLKRFSDALADGDHIRAVLRGSAVTNDGAHRIGFGAPSVEGQAAAVRDAQVAAGTDARTITYIEAHGTATPLGDPIEMAALTTAFRADTEDTGFCAIGSVKTNIGHADAAAGAAGLIKTLLALEHGQIPPSLHFAEPNPQIDFTSSPFRVATELTAWEPCGPTRRAGVSSFAVGGVNAHLVLEEAPARAAEESDRTAQLLVFSARTTSALQAGVDRLSAHLAEYPGLPAADVAWTLQQGRREHEYRAFAVAGEDGLQELVPVVAVGPARRRPVVLLFPGQPGPAEAWRLHASEPALRRAFTTCLDAVDPELAALVRKVARGGAWPADPAVRDVYVFALEYSLAALWHRWGVRPAEVSGTGVGALVAATVAGAFEPADALRLVVANARAGQFDEVPEVTARPLTVPVVLGGEGRRYDAGAVVSAERWAREAREADRDGATAHLLADHERILLQVGFGSALVDAAREHESFTPAHTALAAFPERELNGADALETLYAALGRLWAEGTAVDWAGVHDGERRAKLPLPGYAFERLPYLVRHPADGTTETAWTPGAPALPASGSPDPFAEVGADTGAGQPAEVEEPAPTGVGPADGTPLAFVLRLFGQALGLDDIEPDESFFDLGGDSLIGAKLLAEIREAYPVDIKARSLFLTPTAAGIADLIERQLVTPLAFVLRLFGQALGLDDIEPDESFFDLGGDSLIGAKLLAEIREAYPVDIKARSLFLTPTAAGIADLIERQLADGGNQHSTDKESR</sequence>
<comment type="caution">
    <text evidence="9">The sequence shown here is derived from an EMBL/GenBank/DDBJ whole genome shotgun (WGS) entry which is preliminary data.</text>
</comment>
<evidence type="ECO:0000256" key="4">
    <source>
        <dbReference type="ARBA" id="ARBA00023194"/>
    </source>
</evidence>
<dbReference type="Pfam" id="PF16197">
    <property type="entry name" value="KAsynt_C_assoc"/>
    <property type="match status" value="1"/>
</dbReference>
<dbReference type="PROSITE" id="PS00012">
    <property type="entry name" value="PHOSPHOPANTETHEINE"/>
    <property type="match status" value="2"/>
</dbReference>
<evidence type="ECO:0000259" key="8">
    <source>
        <dbReference type="PROSITE" id="PS52004"/>
    </source>
</evidence>
<dbReference type="Gene3D" id="3.30.70.3290">
    <property type="match status" value="1"/>
</dbReference>
<feature type="domain" description="Carrier" evidence="7">
    <location>
        <begin position="838"/>
        <end position="913"/>
    </location>
</feature>
<keyword evidence="3" id="KW-0808">Transferase</keyword>
<dbReference type="InterPro" id="IPR018201">
    <property type="entry name" value="Ketoacyl_synth_AS"/>
</dbReference>
<evidence type="ECO:0000259" key="7">
    <source>
        <dbReference type="PROSITE" id="PS50075"/>
    </source>
</evidence>
<dbReference type="SUPFAM" id="SSF52151">
    <property type="entry name" value="FabD/lysophospholipase-like"/>
    <property type="match status" value="1"/>
</dbReference>
<dbReference type="Gene3D" id="1.10.1200.10">
    <property type="entry name" value="ACP-like"/>
    <property type="match status" value="2"/>
</dbReference>
<dbReference type="SMART" id="SM00825">
    <property type="entry name" value="PKS_KS"/>
    <property type="match status" value="1"/>
</dbReference>
<dbReference type="InterPro" id="IPR014030">
    <property type="entry name" value="Ketoacyl_synth_N"/>
</dbReference>
<protein>
    <recommendedName>
        <fullName evidence="11">Type I polyketide synthase</fullName>
    </recommendedName>
</protein>
<accession>A0ABN3ESF0</accession>
<dbReference type="CDD" id="cd00833">
    <property type="entry name" value="PKS"/>
    <property type="match status" value="1"/>
</dbReference>
<dbReference type="EMBL" id="BAAATR010000037">
    <property type="protein sequence ID" value="GAA2268797.1"/>
    <property type="molecule type" value="Genomic_DNA"/>
</dbReference>
<dbReference type="InterPro" id="IPR014043">
    <property type="entry name" value="Acyl_transferase_dom"/>
</dbReference>
<dbReference type="Gene3D" id="3.40.366.10">
    <property type="entry name" value="Malonyl-Coenzyme A Acyl Carrier Protein, domain 2"/>
    <property type="match status" value="2"/>
</dbReference>
<dbReference type="PROSITE" id="PS52004">
    <property type="entry name" value="KS3_2"/>
    <property type="match status" value="1"/>
</dbReference>
<proteinExistence type="predicted"/>
<dbReference type="Proteomes" id="UP001500305">
    <property type="component" value="Unassembled WGS sequence"/>
</dbReference>
<dbReference type="SMART" id="SM00823">
    <property type="entry name" value="PKS_PP"/>
    <property type="match status" value="2"/>
</dbReference>
<dbReference type="InterPro" id="IPR032821">
    <property type="entry name" value="PKS_assoc"/>
</dbReference>
<dbReference type="InterPro" id="IPR016039">
    <property type="entry name" value="Thiolase-like"/>
</dbReference>
<dbReference type="SUPFAM" id="SSF53901">
    <property type="entry name" value="Thiolase-like"/>
    <property type="match status" value="1"/>
</dbReference>
<dbReference type="InterPro" id="IPR036736">
    <property type="entry name" value="ACP-like_sf"/>
</dbReference>
<keyword evidence="10" id="KW-1185">Reference proteome</keyword>
<keyword evidence="5" id="KW-0012">Acyltransferase</keyword>
<evidence type="ECO:0000256" key="2">
    <source>
        <dbReference type="ARBA" id="ARBA00022553"/>
    </source>
</evidence>
<dbReference type="InterPro" id="IPR020841">
    <property type="entry name" value="PKS_Beta-ketoAc_synthase_dom"/>
</dbReference>
<dbReference type="PROSITE" id="PS50075">
    <property type="entry name" value="CARRIER"/>
    <property type="match status" value="2"/>
</dbReference>
<evidence type="ECO:0000313" key="9">
    <source>
        <dbReference type="EMBL" id="GAA2268797.1"/>
    </source>
</evidence>
<dbReference type="RefSeq" id="WP_344639922.1">
    <property type="nucleotide sequence ID" value="NZ_BAAATR010000037.1"/>
</dbReference>
<dbReference type="Gene3D" id="1.10.1240.100">
    <property type="match status" value="1"/>
</dbReference>
<feature type="region of interest" description="Disordered" evidence="6">
    <location>
        <begin position="792"/>
        <end position="837"/>
    </location>
</feature>
<evidence type="ECO:0008006" key="11">
    <source>
        <dbReference type="Google" id="ProtNLM"/>
    </source>
</evidence>